<evidence type="ECO:0000313" key="2">
    <source>
        <dbReference type="EnsemblMetazoa" id="CapteP210602"/>
    </source>
</evidence>
<dbReference type="Proteomes" id="UP000014760">
    <property type="component" value="Unassembled WGS sequence"/>
</dbReference>
<sequence>MPSLKFLSFKYGWIGDKEGFGRILLAASGLEMLNIDHVTYNGQDVELLSDVLPTLPSLKALSLSFVLFLHKPMNSYQEACKLAQEQQTKPPNRQTFARQKVIRAIGQCSRLEFLSLSGMSMFIGDDTVKDLCDAVTSLRNFRHLRLSGGNRLTALGLSQLSELKSVFLET</sequence>
<reference evidence="2" key="3">
    <citation type="submission" date="2015-06" db="UniProtKB">
        <authorList>
            <consortium name="EnsemblMetazoa"/>
        </authorList>
    </citation>
    <scope>IDENTIFICATION</scope>
</reference>
<dbReference type="EnsemblMetazoa" id="CapteT210602">
    <property type="protein sequence ID" value="CapteP210602"/>
    <property type="gene ID" value="CapteG210602"/>
</dbReference>
<gene>
    <name evidence="1" type="ORF">CAPTEDRAFT_210602</name>
</gene>
<evidence type="ECO:0000313" key="3">
    <source>
        <dbReference type="Proteomes" id="UP000014760"/>
    </source>
</evidence>
<dbReference type="InterPro" id="IPR032675">
    <property type="entry name" value="LRR_dom_sf"/>
</dbReference>
<dbReference type="EMBL" id="AMQN01009905">
    <property type="status" value="NOT_ANNOTATED_CDS"/>
    <property type="molecule type" value="Genomic_DNA"/>
</dbReference>
<reference evidence="1 3" key="2">
    <citation type="journal article" date="2013" name="Nature">
        <title>Insights into bilaterian evolution from three spiralian genomes.</title>
        <authorList>
            <person name="Simakov O."/>
            <person name="Marletaz F."/>
            <person name="Cho S.J."/>
            <person name="Edsinger-Gonzales E."/>
            <person name="Havlak P."/>
            <person name="Hellsten U."/>
            <person name="Kuo D.H."/>
            <person name="Larsson T."/>
            <person name="Lv J."/>
            <person name="Arendt D."/>
            <person name="Savage R."/>
            <person name="Osoegawa K."/>
            <person name="de Jong P."/>
            <person name="Grimwood J."/>
            <person name="Chapman J.A."/>
            <person name="Shapiro H."/>
            <person name="Aerts A."/>
            <person name="Otillar R.P."/>
            <person name="Terry A.Y."/>
            <person name="Boore J.L."/>
            <person name="Grigoriev I.V."/>
            <person name="Lindberg D.R."/>
            <person name="Seaver E.C."/>
            <person name="Weisblat D.A."/>
            <person name="Putnam N.H."/>
            <person name="Rokhsar D.S."/>
        </authorList>
    </citation>
    <scope>NUCLEOTIDE SEQUENCE</scope>
    <source>
        <strain evidence="1 3">I ESC-2004</strain>
    </source>
</reference>
<dbReference type="AlphaFoldDB" id="R7U1L2"/>
<protein>
    <submittedName>
        <fullName evidence="1 2">Uncharacterized protein</fullName>
    </submittedName>
</protein>
<accession>R7U1L2</accession>
<dbReference type="SUPFAM" id="SSF52047">
    <property type="entry name" value="RNI-like"/>
    <property type="match status" value="1"/>
</dbReference>
<organism evidence="1">
    <name type="scientific">Capitella teleta</name>
    <name type="common">Polychaete worm</name>
    <dbReference type="NCBI Taxonomy" id="283909"/>
    <lineage>
        <taxon>Eukaryota</taxon>
        <taxon>Metazoa</taxon>
        <taxon>Spiralia</taxon>
        <taxon>Lophotrochozoa</taxon>
        <taxon>Annelida</taxon>
        <taxon>Polychaeta</taxon>
        <taxon>Sedentaria</taxon>
        <taxon>Scolecida</taxon>
        <taxon>Capitellidae</taxon>
        <taxon>Capitella</taxon>
    </lineage>
</organism>
<dbReference type="Gene3D" id="3.80.10.10">
    <property type="entry name" value="Ribonuclease Inhibitor"/>
    <property type="match status" value="1"/>
</dbReference>
<dbReference type="EMBL" id="KB306540">
    <property type="protein sequence ID" value="ELT99757.1"/>
    <property type="molecule type" value="Genomic_DNA"/>
</dbReference>
<keyword evidence="3" id="KW-1185">Reference proteome</keyword>
<evidence type="ECO:0000313" key="1">
    <source>
        <dbReference type="EMBL" id="ELT99757.1"/>
    </source>
</evidence>
<dbReference type="HOGENOM" id="CLU_1572091_0_0_1"/>
<proteinExistence type="predicted"/>
<reference evidence="3" key="1">
    <citation type="submission" date="2012-12" db="EMBL/GenBank/DDBJ databases">
        <authorList>
            <person name="Hellsten U."/>
            <person name="Grimwood J."/>
            <person name="Chapman J.A."/>
            <person name="Shapiro H."/>
            <person name="Aerts A."/>
            <person name="Otillar R.P."/>
            <person name="Terry A.Y."/>
            <person name="Boore J.L."/>
            <person name="Simakov O."/>
            <person name="Marletaz F."/>
            <person name="Cho S.-J."/>
            <person name="Edsinger-Gonzales E."/>
            <person name="Havlak P."/>
            <person name="Kuo D.-H."/>
            <person name="Larsson T."/>
            <person name="Lv J."/>
            <person name="Arendt D."/>
            <person name="Savage R."/>
            <person name="Osoegawa K."/>
            <person name="de Jong P."/>
            <person name="Lindberg D.R."/>
            <person name="Seaver E.C."/>
            <person name="Weisblat D.A."/>
            <person name="Putnam N.H."/>
            <person name="Grigoriev I.V."/>
            <person name="Rokhsar D.S."/>
        </authorList>
    </citation>
    <scope>NUCLEOTIDE SEQUENCE</scope>
    <source>
        <strain evidence="3">I ESC-2004</strain>
    </source>
</reference>
<name>R7U1L2_CAPTE</name>